<accession>A0A6G0YEN7</accession>
<dbReference type="GO" id="GO:0005524">
    <property type="term" value="F:ATP binding"/>
    <property type="evidence" value="ECO:0007669"/>
    <property type="project" value="UniProtKB-KW"/>
</dbReference>
<dbReference type="InterPro" id="IPR027417">
    <property type="entry name" value="P-loop_NTPase"/>
</dbReference>
<feature type="domain" description="USP" evidence="2">
    <location>
        <begin position="539"/>
        <end position="782"/>
    </location>
</feature>
<dbReference type="InterPro" id="IPR001394">
    <property type="entry name" value="Peptidase_C19_UCH"/>
</dbReference>
<keyword evidence="1" id="KW-0234">DNA repair</keyword>
<evidence type="ECO:0000313" key="3">
    <source>
        <dbReference type="EMBL" id="KAF0754430.1"/>
    </source>
</evidence>
<proteinExistence type="inferred from homology"/>
<evidence type="ECO:0000259" key="2">
    <source>
        <dbReference type="PROSITE" id="PS50235"/>
    </source>
</evidence>
<comment type="catalytic activity">
    <reaction evidence="1">
        <text>ATP + H2O = ADP + phosphate + H(+)</text>
        <dbReference type="Rhea" id="RHEA:13065"/>
        <dbReference type="ChEBI" id="CHEBI:15377"/>
        <dbReference type="ChEBI" id="CHEBI:15378"/>
        <dbReference type="ChEBI" id="CHEBI:30616"/>
        <dbReference type="ChEBI" id="CHEBI:43474"/>
        <dbReference type="ChEBI" id="CHEBI:456216"/>
        <dbReference type="EC" id="5.6.2.3"/>
    </reaction>
</comment>
<dbReference type="InterPro" id="IPR038765">
    <property type="entry name" value="Papain-like_cys_pep_sf"/>
</dbReference>
<dbReference type="SUPFAM" id="SSF54001">
    <property type="entry name" value="Cysteine proteinases"/>
    <property type="match status" value="1"/>
</dbReference>
<dbReference type="GO" id="GO:0006310">
    <property type="term" value="P:DNA recombination"/>
    <property type="evidence" value="ECO:0007669"/>
    <property type="project" value="UniProtKB-KW"/>
</dbReference>
<dbReference type="GO" id="GO:0004843">
    <property type="term" value="F:cysteine-type deubiquitinase activity"/>
    <property type="evidence" value="ECO:0007669"/>
    <property type="project" value="InterPro"/>
</dbReference>
<keyword evidence="4" id="KW-1185">Reference proteome</keyword>
<dbReference type="CDD" id="cd02257">
    <property type="entry name" value="Peptidase_C19"/>
    <property type="match status" value="1"/>
</dbReference>
<dbReference type="Gene3D" id="3.40.50.300">
    <property type="entry name" value="P-loop containing nucleotide triphosphate hydrolases"/>
    <property type="match status" value="2"/>
</dbReference>
<dbReference type="SUPFAM" id="SSF52540">
    <property type="entry name" value="P-loop containing nucleoside triphosphate hydrolases"/>
    <property type="match status" value="2"/>
</dbReference>
<keyword evidence="1" id="KW-0067">ATP-binding</keyword>
<keyword evidence="1" id="KW-0347">Helicase</keyword>
<dbReference type="SUPFAM" id="SSF56219">
    <property type="entry name" value="DNase I-like"/>
    <property type="match status" value="1"/>
</dbReference>
<dbReference type="Pfam" id="PF05970">
    <property type="entry name" value="PIF1"/>
    <property type="match status" value="1"/>
</dbReference>
<keyword evidence="1" id="KW-0227">DNA damage</keyword>
<gene>
    <name evidence="3" type="ORF">FWK35_00017771</name>
</gene>
<dbReference type="GO" id="GO:0000723">
    <property type="term" value="P:telomere maintenance"/>
    <property type="evidence" value="ECO:0007669"/>
    <property type="project" value="InterPro"/>
</dbReference>
<dbReference type="PROSITE" id="PS50235">
    <property type="entry name" value="USP_3"/>
    <property type="match status" value="1"/>
</dbReference>
<reference evidence="3 4" key="1">
    <citation type="submission" date="2019-08" db="EMBL/GenBank/DDBJ databases">
        <title>Whole genome of Aphis craccivora.</title>
        <authorList>
            <person name="Voronova N.V."/>
            <person name="Shulinski R.S."/>
            <person name="Bandarenka Y.V."/>
            <person name="Zhorov D.G."/>
            <person name="Warner D."/>
        </authorList>
    </citation>
    <scope>NUCLEOTIDE SEQUENCE [LARGE SCALE GENOMIC DNA]</scope>
    <source>
        <strain evidence="3">180601</strain>
        <tissue evidence="3">Whole Body</tissue>
    </source>
</reference>
<sequence length="782" mass="87405">MTKTMLKVLEVEQGRNNNQLVDDEDWVPDDVLINNVGDCVENTNTSEVDSPKDGHPAMKVFVTGPVGAGKSMLIRALAQSVILIANLRPDIDDLSLPPVLLRAPTGKATYEIKGLTLHSAFKLPLNQFAGLLPKLSSNISNTLRCQFAKVKLLIIDEISIVGIKTLGHIDQRLRSILRINKPFGECLTLMNQVSFISEANDTSAKPLDIESAKKLPLQKTIGLALRLVLKETVKYMVIANISTEDGIVNGAIGEDEPDVGSLTRQTIKNKLKPEEHHKVTRIQLPLVEALALMVHKSQGTTYQSVAFHVPQKFLKFNMLYVGCNRATSAHGLRIDYFPAKPSKPSAKVEHEMCRLRIPSCALIPHFSRIMTYNMPLSCIHCGFIETVASAKNNVIFIGDFNINFKKPPKQLVQILKHFNYKILVDGITTDHRTTIDNVITNVDIAVLVYESLISDHRPILVLNNNNLDDIEFIQVDSHTILVPKTKTKSTKIVDYNIINNDIQFIQVNSNTLKVPENCNTRSDSLLEAIIDITSSSIFCGFTKTDGVSCYANSIIQVLYNCQSLVNEIRNNQLGPTLQHSLYEYTSNSGLCNTRTIREYLNDEIILYTLQQQQDCIEFLEALMDRSRPTFKSLFGFQELLQTLQTLFSTNQNVLNTLDDYKCNNCNNIGSSEDKHQVIVANEYIVIQLKLFIPTLVNGQFVPNKITDLKLSGVPTSILEIAGGQYKTQAAILHMGENTSSGHYITYLTQGTSNWVCANDTTVAKKRRPNNSKDVYVIILKRM</sequence>
<dbReference type="InterPro" id="IPR036691">
    <property type="entry name" value="Endo/exonu/phosph_ase_sf"/>
</dbReference>
<dbReference type="InterPro" id="IPR010285">
    <property type="entry name" value="DNA_helicase_pif1-like_DEAD"/>
</dbReference>
<protein>
    <recommendedName>
        <fullName evidence="1">ATP-dependent DNA helicase</fullName>
        <ecNumber evidence="1">5.6.2.3</ecNumber>
    </recommendedName>
</protein>
<name>A0A6G0YEN7_APHCR</name>
<dbReference type="Pfam" id="PF00443">
    <property type="entry name" value="UCH"/>
    <property type="match status" value="1"/>
</dbReference>
<dbReference type="PANTHER" id="PTHR47642">
    <property type="entry name" value="ATP-DEPENDENT DNA HELICASE"/>
    <property type="match status" value="1"/>
</dbReference>
<organism evidence="3 4">
    <name type="scientific">Aphis craccivora</name>
    <name type="common">Cowpea aphid</name>
    <dbReference type="NCBI Taxonomy" id="307492"/>
    <lineage>
        <taxon>Eukaryota</taxon>
        <taxon>Metazoa</taxon>
        <taxon>Ecdysozoa</taxon>
        <taxon>Arthropoda</taxon>
        <taxon>Hexapoda</taxon>
        <taxon>Insecta</taxon>
        <taxon>Pterygota</taxon>
        <taxon>Neoptera</taxon>
        <taxon>Paraneoptera</taxon>
        <taxon>Hemiptera</taxon>
        <taxon>Sternorrhyncha</taxon>
        <taxon>Aphidomorpha</taxon>
        <taxon>Aphidoidea</taxon>
        <taxon>Aphididae</taxon>
        <taxon>Aphidini</taxon>
        <taxon>Aphis</taxon>
        <taxon>Aphis</taxon>
    </lineage>
</organism>
<dbReference type="EMBL" id="VUJU01004411">
    <property type="protein sequence ID" value="KAF0754430.1"/>
    <property type="molecule type" value="Genomic_DNA"/>
</dbReference>
<dbReference type="InterPro" id="IPR051055">
    <property type="entry name" value="PIF1_helicase"/>
</dbReference>
<evidence type="ECO:0000256" key="1">
    <source>
        <dbReference type="RuleBase" id="RU363044"/>
    </source>
</evidence>
<dbReference type="GO" id="GO:0016579">
    <property type="term" value="P:protein deubiquitination"/>
    <property type="evidence" value="ECO:0007669"/>
    <property type="project" value="InterPro"/>
</dbReference>
<keyword evidence="1 3" id="KW-0378">Hydrolase</keyword>
<comment type="caution">
    <text evidence="3">The sequence shown here is derived from an EMBL/GenBank/DDBJ whole genome shotgun (WGS) entry which is preliminary data.</text>
</comment>
<keyword evidence="1" id="KW-0233">DNA recombination</keyword>
<dbReference type="Proteomes" id="UP000478052">
    <property type="component" value="Unassembled WGS sequence"/>
</dbReference>
<dbReference type="OrthoDB" id="6618346at2759"/>
<keyword evidence="1" id="KW-0547">Nucleotide-binding</keyword>
<dbReference type="GO" id="GO:0043139">
    <property type="term" value="F:5'-3' DNA helicase activity"/>
    <property type="evidence" value="ECO:0007669"/>
    <property type="project" value="UniProtKB-EC"/>
</dbReference>
<dbReference type="InterPro" id="IPR028889">
    <property type="entry name" value="USP"/>
</dbReference>
<dbReference type="EC" id="5.6.2.3" evidence="1"/>
<comment type="similarity">
    <text evidence="1">Belongs to the helicase family.</text>
</comment>
<dbReference type="PANTHER" id="PTHR47642:SF8">
    <property type="entry name" value="ATP-DEPENDENT DNA HELICASE"/>
    <property type="match status" value="1"/>
</dbReference>
<dbReference type="Gene3D" id="3.90.70.10">
    <property type="entry name" value="Cysteine proteinases"/>
    <property type="match status" value="2"/>
</dbReference>
<dbReference type="GO" id="GO:0006281">
    <property type="term" value="P:DNA repair"/>
    <property type="evidence" value="ECO:0007669"/>
    <property type="project" value="UniProtKB-KW"/>
</dbReference>
<comment type="cofactor">
    <cofactor evidence="1">
        <name>Mg(2+)</name>
        <dbReference type="ChEBI" id="CHEBI:18420"/>
    </cofactor>
</comment>
<evidence type="ECO:0000313" key="4">
    <source>
        <dbReference type="Proteomes" id="UP000478052"/>
    </source>
</evidence>
<dbReference type="AlphaFoldDB" id="A0A6G0YEN7"/>